<dbReference type="PATRIC" id="fig|1302649.3.peg.1127"/>
<dbReference type="GO" id="GO:0008703">
    <property type="term" value="F:5-amino-6-(5-phosphoribosylamino)uracil reductase activity"/>
    <property type="evidence" value="ECO:0007669"/>
    <property type="project" value="UniProtKB-EC"/>
</dbReference>
<evidence type="ECO:0000313" key="3">
    <source>
        <dbReference type="Proteomes" id="UP000029380"/>
    </source>
</evidence>
<dbReference type="Pfam" id="PF01872">
    <property type="entry name" value="RibD_C"/>
    <property type="match status" value="1"/>
</dbReference>
<protein>
    <submittedName>
        <fullName evidence="2">Riboflavin biosynthesis pyrimidine reductase</fullName>
        <ecNumber evidence="2">1.1.1.193</ecNumber>
    </submittedName>
</protein>
<dbReference type="Proteomes" id="UP000029380">
    <property type="component" value="Unassembled WGS sequence"/>
</dbReference>
<comment type="caution">
    <text evidence="2">The sequence shown here is derived from an EMBL/GenBank/DDBJ whole genome shotgun (WGS) entry which is preliminary data.</text>
</comment>
<dbReference type="SUPFAM" id="SSF53597">
    <property type="entry name" value="Dihydrofolate reductase-like"/>
    <property type="match status" value="1"/>
</dbReference>
<organism evidence="2 3">
    <name type="scientific">Tetragenococcus muriaticus PMC-11-5</name>
    <dbReference type="NCBI Taxonomy" id="1302649"/>
    <lineage>
        <taxon>Bacteria</taxon>
        <taxon>Bacillati</taxon>
        <taxon>Bacillota</taxon>
        <taxon>Bacilli</taxon>
        <taxon>Lactobacillales</taxon>
        <taxon>Enterococcaceae</taxon>
        <taxon>Tetragenococcus</taxon>
    </lineage>
</organism>
<dbReference type="Gene3D" id="3.40.430.10">
    <property type="entry name" value="Dihydrofolate Reductase, subunit A"/>
    <property type="match status" value="1"/>
</dbReference>
<sequence length="92" mass="9992">MELLLQKLKDLFQMDLVMLGGGGVLNWSFIQAGLCDEVSIVVAPAADAAADSPALFDTKEGLTDDTPVSFTLKNVEIKEDSTVWLTYSVNNR</sequence>
<feature type="domain" description="Bacterial bifunctional deaminase-reductase C-terminal" evidence="1">
    <location>
        <begin position="4"/>
        <end position="77"/>
    </location>
</feature>
<dbReference type="EC" id="1.1.1.193" evidence="2"/>
<accession>A0A091C795</accession>
<keyword evidence="2" id="KW-0560">Oxidoreductase</keyword>
<evidence type="ECO:0000313" key="2">
    <source>
        <dbReference type="EMBL" id="KFN91972.1"/>
    </source>
</evidence>
<name>A0A091C795_9ENTE</name>
<evidence type="ECO:0000259" key="1">
    <source>
        <dbReference type="Pfam" id="PF01872"/>
    </source>
</evidence>
<dbReference type="InterPro" id="IPR024072">
    <property type="entry name" value="DHFR-like_dom_sf"/>
</dbReference>
<dbReference type="GO" id="GO:0009231">
    <property type="term" value="P:riboflavin biosynthetic process"/>
    <property type="evidence" value="ECO:0007669"/>
    <property type="project" value="InterPro"/>
</dbReference>
<gene>
    <name evidence="2" type="ORF">TMUPMC115_1126</name>
</gene>
<proteinExistence type="predicted"/>
<dbReference type="EMBL" id="JPVU01000116">
    <property type="protein sequence ID" value="KFN91972.1"/>
    <property type="molecule type" value="Genomic_DNA"/>
</dbReference>
<reference evidence="2 3" key="1">
    <citation type="submission" date="2014-08" db="EMBL/GenBank/DDBJ databases">
        <title>Genome sequence of Tetragenococcus muriaticus.</title>
        <authorList>
            <person name="Chuea-nongthon C."/>
            <person name="Rodtong S."/>
            <person name="Yongsawatdigul J."/>
            <person name="Steele J.L."/>
            <person name="Liu X.-y."/>
            <person name="Speers J."/>
            <person name="Glasner J.D."/>
            <person name="Neeno-Eckwall E.C."/>
        </authorList>
    </citation>
    <scope>NUCLEOTIDE SEQUENCE [LARGE SCALE GENOMIC DNA]</scope>
    <source>
        <strain evidence="2 3">PMC-11-5</strain>
    </source>
</reference>
<dbReference type="InterPro" id="IPR002734">
    <property type="entry name" value="RibDG_C"/>
</dbReference>
<dbReference type="AlphaFoldDB" id="A0A091C795"/>